<accession>A0A0E9SDF1</accession>
<name>A0A0E9SDF1_ANGAN</name>
<protein>
    <submittedName>
        <fullName evidence="1">Uncharacterized protein</fullName>
    </submittedName>
</protein>
<reference evidence="1" key="1">
    <citation type="submission" date="2014-11" db="EMBL/GenBank/DDBJ databases">
        <authorList>
            <person name="Amaro Gonzalez C."/>
        </authorList>
    </citation>
    <scope>NUCLEOTIDE SEQUENCE</scope>
</reference>
<dbReference type="EMBL" id="GBXM01069276">
    <property type="protein sequence ID" value="JAH39301.1"/>
    <property type="molecule type" value="Transcribed_RNA"/>
</dbReference>
<proteinExistence type="predicted"/>
<reference evidence="1" key="2">
    <citation type="journal article" date="2015" name="Fish Shellfish Immunol.">
        <title>Early steps in the European eel (Anguilla anguilla)-Vibrio vulnificus interaction in the gills: Role of the RtxA13 toxin.</title>
        <authorList>
            <person name="Callol A."/>
            <person name="Pajuelo D."/>
            <person name="Ebbesson L."/>
            <person name="Teles M."/>
            <person name="MacKenzie S."/>
            <person name="Amaro C."/>
        </authorList>
    </citation>
    <scope>NUCLEOTIDE SEQUENCE</scope>
</reference>
<sequence>MTNDQVVNSTPAKLTNKVVQGYCVAQISHTVEEI</sequence>
<dbReference type="AlphaFoldDB" id="A0A0E9SDF1"/>
<organism evidence="1">
    <name type="scientific">Anguilla anguilla</name>
    <name type="common">European freshwater eel</name>
    <name type="synonym">Muraena anguilla</name>
    <dbReference type="NCBI Taxonomy" id="7936"/>
    <lineage>
        <taxon>Eukaryota</taxon>
        <taxon>Metazoa</taxon>
        <taxon>Chordata</taxon>
        <taxon>Craniata</taxon>
        <taxon>Vertebrata</taxon>
        <taxon>Euteleostomi</taxon>
        <taxon>Actinopterygii</taxon>
        <taxon>Neopterygii</taxon>
        <taxon>Teleostei</taxon>
        <taxon>Anguilliformes</taxon>
        <taxon>Anguillidae</taxon>
        <taxon>Anguilla</taxon>
    </lineage>
</organism>
<evidence type="ECO:0000313" key="1">
    <source>
        <dbReference type="EMBL" id="JAH39301.1"/>
    </source>
</evidence>